<accession>A0A3X8UXS5</accession>
<dbReference type="Pfam" id="PF08495">
    <property type="entry name" value="FIST"/>
    <property type="match status" value="1"/>
</dbReference>
<reference evidence="2 4" key="1">
    <citation type="submission" date="2019-04" db="EMBL/GenBank/DDBJ databases">
        <authorList>
            <consortium name="PulseNet: The National Subtyping Network for Foodborne Disease Surveillance"/>
            <person name="Tarr C.L."/>
            <person name="Trees E."/>
            <person name="Katz L.S."/>
            <person name="Carleton-Romer H.A."/>
            <person name="Stroika S."/>
            <person name="Kucerova Z."/>
            <person name="Roache K.F."/>
            <person name="Sabol A.L."/>
            <person name="Besser J."/>
            <person name="Gerner-Smidt P."/>
        </authorList>
    </citation>
    <scope>NUCLEOTIDE SEQUENCE [LARGE SCALE GENOMIC DNA]</scope>
    <source>
        <strain evidence="2 4">PNUSAC009041</strain>
        <strain evidence="3 5">PNUSAC013726</strain>
    </source>
</reference>
<dbReference type="Proteomes" id="UP000349590">
    <property type="component" value="Unassembled WGS sequence"/>
</dbReference>
<dbReference type="Proteomes" id="UP000466051">
    <property type="component" value="Unassembled WGS sequence"/>
</dbReference>
<dbReference type="AlphaFoldDB" id="A0A3X8UXS5"/>
<dbReference type="EMBL" id="AANOAG010000009">
    <property type="protein sequence ID" value="EDP7181356.1"/>
    <property type="molecule type" value="Genomic_DNA"/>
</dbReference>
<protein>
    <recommendedName>
        <fullName evidence="1">FIST domain-containing protein</fullName>
    </recommendedName>
</protein>
<evidence type="ECO:0000259" key="1">
    <source>
        <dbReference type="Pfam" id="PF08495"/>
    </source>
</evidence>
<evidence type="ECO:0000313" key="5">
    <source>
        <dbReference type="Proteomes" id="UP000466051"/>
    </source>
</evidence>
<feature type="domain" description="FIST" evidence="1">
    <location>
        <begin position="50"/>
        <end position="104"/>
    </location>
</feature>
<name>A0A3X8UXS5_CAMJU</name>
<sequence>MILFSEDMIENLCTNKIKLFSDIKDYTERKKLIEKEVLSINVPFEAHCINTLHYLIYDGLSQSESSLLELLYKHNPYPCALVGGGSSGNMDFSGVFIFYNGEILKIKL</sequence>
<dbReference type="InterPro" id="IPR013702">
    <property type="entry name" value="FIST_domain_N"/>
</dbReference>
<evidence type="ECO:0000313" key="4">
    <source>
        <dbReference type="Proteomes" id="UP000349590"/>
    </source>
</evidence>
<dbReference type="EMBL" id="AACCII010000012">
    <property type="protein sequence ID" value="EAJ9719583.1"/>
    <property type="molecule type" value="Genomic_DNA"/>
</dbReference>
<organism evidence="2 4">
    <name type="scientific">Campylobacter jejuni</name>
    <dbReference type="NCBI Taxonomy" id="197"/>
    <lineage>
        <taxon>Bacteria</taxon>
        <taxon>Pseudomonadati</taxon>
        <taxon>Campylobacterota</taxon>
        <taxon>Epsilonproteobacteria</taxon>
        <taxon>Campylobacterales</taxon>
        <taxon>Campylobacteraceae</taxon>
        <taxon>Campylobacter</taxon>
    </lineage>
</organism>
<evidence type="ECO:0000313" key="3">
    <source>
        <dbReference type="EMBL" id="EDP7181356.1"/>
    </source>
</evidence>
<evidence type="ECO:0000313" key="2">
    <source>
        <dbReference type="EMBL" id="EAJ9719583.1"/>
    </source>
</evidence>
<comment type="caution">
    <text evidence="2">The sequence shown here is derived from an EMBL/GenBank/DDBJ whole genome shotgun (WGS) entry which is preliminary data.</text>
</comment>
<gene>
    <name evidence="2" type="ORF">E8P16_09140</name>
    <name evidence="3" type="ORF">GNO00_07290</name>
</gene>
<proteinExistence type="predicted"/>